<organism evidence="2 3">
    <name type="scientific">Bacillus salipaludis</name>
    <dbReference type="NCBI Taxonomy" id="2547811"/>
    <lineage>
        <taxon>Bacteria</taxon>
        <taxon>Bacillati</taxon>
        <taxon>Bacillota</taxon>
        <taxon>Bacilli</taxon>
        <taxon>Bacillales</taxon>
        <taxon>Bacillaceae</taxon>
        <taxon>Bacillus</taxon>
    </lineage>
</organism>
<evidence type="ECO:0000313" key="4">
    <source>
        <dbReference type="Proteomes" id="UP001178888"/>
    </source>
</evidence>
<dbReference type="InterPro" id="IPR036916">
    <property type="entry name" value="Sda_sf"/>
</dbReference>
<comment type="caution">
    <text evidence="2">The sequence shown here is derived from an EMBL/GenBank/DDBJ whole genome shotgun (WGS) entry which is preliminary data.</text>
</comment>
<protein>
    <submittedName>
        <fullName evidence="2">Sporulation histidine kinase inhibitor Sda</fullName>
    </submittedName>
</protein>
<dbReference type="Proteomes" id="UP001178888">
    <property type="component" value="Unassembled WGS sequence"/>
</dbReference>
<dbReference type="EMBL" id="JAVGVR010000001">
    <property type="protein sequence ID" value="MDQ6597876.1"/>
    <property type="molecule type" value="Genomic_DNA"/>
</dbReference>
<name>A0A4R5VHL7_9BACI</name>
<proteinExistence type="predicted"/>
<evidence type="ECO:0000313" key="1">
    <source>
        <dbReference type="EMBL" id="MDQ6597876.1"/>
    </source>
</evidence>
<dbReference type="Pfam" id="PF08970">
    <property type="entry name" value="Sda"/>
    <property type="match status" value="1"/>
</dbReference>
<reference evidence="1" key="2">
    <citation type="submission" date="2023-08" db="EMBL/GenBank/DDBJ databases">
        <title>Nitrogen cycling bacteria in agricultural field soils.</title>
        <authorList>
            <person name="Jang J."/>
        </authorList>
    </citation>
    <scope>NUCLEOTIDE SEQUENCE</scope>
    <source>
        <strain evidence="1">PS3-36</strain>
    </source>
</reference>
<dbReference type="EMBL" id="SMYO01000053">
    <property type="protein sequence ID" value="TDK54198.1"/>
    <property type="molecule type" value="Genomic_DNA"/>
</dbReference>
<dbReference type="Proteomes" id="UP000295132">
    <property type="component" value="Unassembled WGS sequence"/>
</dbReference>
<dbReference type="RefSeq" id="WP_133340495.1">
    <property type="nucleotide sequence ID" value="NZ_JAVGVR010000001.1"/>
</dbReference>
<sequence>MRFKTLSNEELIDIYLRAYEQKLNASFLKMLLDEIVERDIYDLLLETSLQS</sequence>
<dbReference type="Gene3D" id="1.10.287.1100">
    <property type="entry name" value="Sporulation inhibitor A"/>
    <property type="match status" value="1"/>
</dbReference>
<evidence type="ECO:0000313" key="2">
    <source>
        <dbReference type="EMBL" id="TDK54198.1"/>
    </source>
</evidence>
<evidence type="ECO:0000313" key="3">
    <source>
        <dbReference type="Proteomes" id="UP000295132"/>
    </source>
</evidence>
<keyword evidence="4" id="KW-1185">Reference proteome</keyword>
<gene>
    <name evidence="1" type="primary">sda</name>
    <name evidence="2" type="ORF">E2K98_29585</name>
    <name evidence="1" type="ORF">RCG21_16160</name>
</gene>
<dbReference type="SUPFAM" id="SSF100985">
    <property type="entry name" value="Sporulation inhibitor Sda"/>
    <property type="match status" value="1"/>
</dbReference>
<dbReference type="InterPro" id="IPR015064">
    <property type="entry name" value="Sda"/>
</dbReference>
<accession>A0A4R5VHL7</accession>
<dbReference type="AlphaFoldDB" id="A0A4R5VHL7"/>
<reference evidence="2 3" key="1">
    <citation type="submission" date="2019-03" db="EMBL/GenBank/DDBJ databases">
        <title>Bacillus niacini sp. nov. a Nicotinate-Metabolizing Mesophile Isolated from Soil.</title>
        <authorList>
            <person name="Zhang G."/>
        </authorList>
    </citation>
    <scope>NUCLEOTIDE SEQUENCE [LARGE SCALE GENOMIC DNA]</scope>
    <source>
        <strain evidence="2 3">WN066</strain>
    </source>
</reference>